<sequence>MSVMYSHVFKYSEEEQKRNQEMDYSIGNPQQNYHSQYNSELLRYLAENNTESCVKEEEAFISEENEIEQCYLPTTSSEMDTMLSNLISSNNGWNNSQPLHEFGDKTVKQEAGGEFISEQNGYSFGGSQTQLVYQSQQSEMGARNCSNLIRQKSSPPEFFANEKGLEALREVGSFRVSNVANGQTTASTSGLHSNLAFSPKPSSCLNRMPQIDENENERLEANCDRSRNLVNDNGSSEFYMPSFSNGFWEDSEFNAQKTAIEEDEIMFSASNALESQDAEFCYQNLGLTNNLSLPSSFSKMASAEKFLQTQGSIPCKTRAKRGFATHPRSIAERVRRTRISERIKKLQGLFPLSDKQTSTSDMLDMAFDYIKDLQDQVQILADRRAKCKCTSNQKQYYSNSG</sequence>
<comment type="subcellular location">
    <subcellularLocation>
        <location evidence="1">Nucleus</location>
    </subcellularLocation>
</comment>
<evidence type="ECO:0000256" key="5">
    <source>
        <dbReference type="ARBA" id="ARBA00023242"/>
    </source>
</evidence>
<dbReference type="InterPro" id="IPR036638">
    <property type="entry name" value="HLH_DNA-bd_sf"/>
</dbReference>
<keyword evidence="3" id="KW-0238">DNA-binding</keyword>
<dbReference type="EMBL" id="CAXHTB010000019">
    <property type="protein sequence ID" value="CAL0326276.1"/>
    <property type="molecule type" value="Genomic_DNA"/>
</dbReference>
<proteinExistence type="predicted"/>
<dbReference type="Gene3D" id="4.10.280.10">
    <property type="entry name" value="Helix-loop-helix DNA-binding domain"/>
    <property type="match status" value="1"/>
</dbReference>
<dbReference type="GO" id="GO:0046983">
    <property type="term" value="F:protein dimerization activity"/>
    <property type="evidence" value="ECO:0007669"/>
    <property type="project" value="InterPro"/>
</dbReference>
<dbReference type="Proteomes" id="UP001497480">
    <property type="component" value="Unassembled WGS sequence"/>
</dbReference>
<dbReference type="SUPFAM" id="SSF47459">
    <property type="entry name" value="HLH, helix-loop-helix DNA-binding domain"/>
    <property type="match status" value="1"/>
</dbReference>
<dbReference type="InterPro" id="IPR045843">
    <property type="entry name" value="IND-like"/>
</dbReference>
<dbReference type="PROSITE" id="PS50888">
    <property type="entry name" value="BHLH"/>
    <property type="match status" value="1"/>
</dbReference>
<dbReference type="FunFam" id="4.10.280.10:FF:000021">
    <property type="entry name" value="Transcription factor bHLH130 family"/>
    <property type="match status" value="1"/>
</dbReference>
<name>A0AAV1XXB9_LUPLU</name>
<keyword evidence="4" id="KW-0804">Transcription</keyword>
<evidence type="ECO:0000256" key="2">
    <source>
        <dbReference type="ARBA" id="ARBA00023015"/>
    </source>
</evidence>
<keyword evidence="2" id="KW-0805">Transcription regulation</keyword>
<dbReference type="PANTHER" id="PTHR16223:SF345">
    <property type="entry name" value="TRANSCRIPTION FACTOR BHLH130-LIKE"/>
    <property type="match status" value="1"/>
</dbReference>
<dbReference type="SMART" id="SM00353">
    <property type="entry name" value="HLH"/>
    <property type="match status" value="1"/>
</dbReference>
<organism evidence="7 8">
    <name type="scientific">Lupinus luteus</name>
    <name type="common">European yellow lupine</name>
    <dbReference type="NCBI Taxonomy" id="3873"/>
    <lineage>
        <taxon>Eukaryota</taxon>
        <taxon>Viridiplantae</taxon>
        <taxon>Streptophyta</taxon>
        <taxon>Embryophyta</taxon>
        <taxon>Tracheophyta</taxon>
        <taxon>Spermatophyta</taxon>
        <taxon>Magnoliopsida</taxon>
        <taxon>eudicotyledons</taxon>
        <taxon>Gunneridae</taxon>
        <taxon>Pentapetalae</taxon>
        <taxon>rosids</taxon>
        <taxon>fabids</taxon>
        <taxon>Fabales</taxon>
        <taxon>Fabaceae</taxon>
        <taxon>Papilionoideae</taxon>
        <taxon>50 kb inversion clade</taxon>
        <taxon>genistoids sensu lato</taxon>
        <taxon>core genistoids</taxon>
        <taxon>Genisteae</taxon>
        <taxon>Lupinus</taxon>
    </lineage>
</organism>
<protein>
    <recommendedName>
        <fullName evidence="6">BHLH domain-containing protein</fullName>
    </recommendedName>
</protein>
<dbReference type="GO" id="GO:0000981">
    <property type="term" value="F:DNA-binding transcription factor activity, RNA polymerase II-specific"/>
    <property type="evidence" value="ECO:0007669"/>
    <property type="project" value="TreeGrafter"/>
</dbReference>
<dbReference type="InterPro" id="IPR011598">
    <property type="entry name" value="bHLH_dom"/>
</dbReference>
<dbReference type="Pfam" id="PF00010">
    <property type="entry name" value="HLH"/>
    <property type="match status" value="1"/>
</dbReference>
<dbReference type="AlphaFoldDB" id="A0AAV1XXB9"/>
<gene>
    <name evidence="7" type="ORF">LLUT_LOCUS27336</name>
</gene>
<evidence type="ECO:0000256" key="3">
    <source>
        <dbReference type="ARBA" id="ARBA00023125"/>
    </source>
</evidence>
<keyword evidence="8" id="KW-1185">Reference proteome</keyword>
<dbReference type="GO" id="GO:0005634">
    <property type="term" value="C:nucleus"/>
    <property type="evidence" value="ECO:0007669"/>
    <property type="project" value="UniProtKB-SubCell"/>
</dbReference>
<evidence type="ECO:0000313" key="7">
    <source>
        <dbReference type="EMBL" id="CAL0326276.1"/>
    </source>
</evidence>
<comment type="caution">
    <text evidence="7">The sequence shown here is derived from an EMBL/GenBank/DDBJ whole genome shotgun (WGS) entry which is preliminary data.</text>
</comment>
<keyword evidence="5" id="KW-0539">Nucleus</keyword>
<reference evidence="7 8" key="1">
    <citation type="submission" date="2024-03" db="EMBL/GenBank/DDBJ databases">
        <authorList>
            <person name="Martinez-Hernandez J."/>
        </authorList>
    </citation>
    <scope>NUCLEOTIDE SEQUENCE [LARGE SCALE GENOMIC DNA]</scope>
</reference>
<evidence type="ECO:0000259" key="6">
    <source>
        <dbReference type="PROSITE" id="PS50888"/>
    </source>
</evidence>
<feature type="domain" description="BHLH" evidence="6">
    <location>
        <begin position="323"/>
        <end position="373"/>
    </location>
</feature>
<dbReference type="GO" id="GO:0000978">
    <property type="term" value="F:RNA polymerase II cis-regulatory region sequence-specific DNA binding"/>
    <property type="evidence" value="ECO:0007669"/>
    <property type="project" value="TreeGrafter"/>
</dbReference>
<dbReference type="PANTHER" id="PTHR16223">
    <property type="entry name" value="TRANSCRIPTION FACTOR BHLH83-RELATED"/>
    <property type="match status" value="1"/>
</dbReference>
<evidence type="ECO:0000256" key="4">
    <source>
        <dbReference type="ARBA" id="ARBA00023163"/>
    </source>
</evidence>
<evidence type="ECO:0000313" key="8">
    <source>
        <dbReference type="Proteomes" id="UP001497480"/>
    </source>
</evidence>
<accession>A0AAV1XXB9</accession>
<evidence type="ECO:0000256" key="1">
    <source>
        <dbReference type="ARBA" id="ARBA00004123"/>
    </source>
</evidence>